<protein>
    <submittedName>
        <fullName evidence="1">Uncharacterized protein</fullName>
    </submittedName>
</protein>
<name>A0A2K9ZH15_RHILE</name>
<evidence type="ECO:0000313" key="2">
    <source>
        <dbReference type="Proteomes" id="UP000238523"/>
    </source>
</evidence>
<dbReference type="EMBL" id="CP025015">
    <property type="protein sequence ID" value="AUW47331.1"/>
    <property type="molecule type" value="Genomic_DNA"/>
</dbReference>
<sequence>MLPGTVSIRLPPQLTQKMHAITAIALEIVPIESNSPLSYESLDRTIHATLSLPW</sequence>
<geneLocation type="plasmid" evidence="2">
    <name>prln3</name>
</geneLocation>
<dbReference type="Proteomes" id="UP000238523">
    <property type="component" value="Plasmid pRLN3"/>
</dbReference>
<keyword evidence="1" id="KW-0614">Plasmid</keyword>
<proteinExistence type="predicted"/>
<organism evidence="1 2">
    <name type="scientific">Rhizobium leguminosarum</name>
    <dbReference type="NCBI Taxonomy" id="384"/>
    <lineage>
        <taxon>Bacteria</taxon>
        <taxon>Pseudomonadati</taxon>
        <taxon>Pseudomonadota</taxon>
        <taxon>Alphaproteobacteria</taxon>
        <taxon>Hyphomicrobiales</taxon>
        <taxon>Rhizobiaceae</taxon>
        <taxon>Rhizobium/Agrobacterium group</taxon>
        <taxon>Rhizobium</taxon>
    </lineage>
</organism>
<gene>
    <name evidence="1" type="ORF">CUJ84_pRLN3000202</name>
</gene>
<evidence type="ECO:0000313" key="1">
    <source>
        <dbReference type="EMBL" id="AUW47331.1"/>
    </source>
</evidence>
<dbReference type="AlphaFoldDB" id="A0A2K9ZH15"/>
<accession>A0A2K9ZH15</accession>
<reference evidence="1 2" key="1">
    <citation type="submission" date="2017-11" db="EMBL/GenBank/DDBJ databases">
        <title>Complete genome of Rhizobium leguminosarum Norway, an ineffective micro-symbiont.</title>
        <authorList>
            <person name="Hoffrichter A."/>
            <person name="Liang J."/>
            <person name="Brachmann A."/>
            <person name="Marin M."/>
        </authorList>
    </citation>
    <scope>NUCLEOTIDE SEQUENCE [LARGE SCALE GENOMIC DNA]</scope>
    <source>
        <strain evidence="1 2">Norway</strain>
        <plasmid evidence="2">Plasmid prln3</plasmid>
    </source>
</reference>